<dbReference type="AlphaFoldDB" id="A0A077QSY8"/>
<evidence type="ECO:0000256" key="2">
    <source>
        <dbReference type="ARBA" id="ARBA00023242"/>
    </source>
</evidence>
<evidence type="ECO:0000256" key="3">
    <source>
        <dbReference type="SAM" id="MobiDB-lite"/>
    </source>
</evidence>
<dbReference type="PROSITE" id="PS00463">
    <property type="entry name" value="ZN2_CY6_FUNGAL_1"/>
    <property type="match status" value="1"/>
</dbReference>
<dbReference type="CDD" id="cd00067">
    <property type="entry name" value="GAL4"/>
    <property type="match status" value="1"/>
</dbReference>
<dbReference type="InterPro" id="IPR001138">
    <property type="entry name" value="Zn2Cys6_DnaBD"/>
</dbReference>
<feature type="region of interest" description="Disordered" evidence="3">
    <location>
        <begin position="263"/>
        <end position="378"/>
    </location>
</feature>
<accession>A0A077QSY8</accession>
<dbReference type="GO" id="GO:0005634">
    <property type="term" value="C:nucleus"/>
    <property type="evidence" value="ECO:0007669"/>
    <property type="project" value="UniProtKB-SubCell"/>
</dbReference>
<feature type="compositionally biased region" description="Low complexity" evidence="3">
    <location>
        <begin position="90"/>
        <end position="102"/>
    </location>
</feature>
<reference evidence="5" key="1">
    <citation type="journal article" date="2014" name="Genome Biol. Evol.">
        <title>Gene Loss Rather Than Gene Gain Is Associated with a Host Jump from Monocots to Dicots in the Smut Fungus Melanopsichium pennsylvanicum.</title>
        <authorList>
            <person name="Sharma R."/>
            <person name="Mishra B."/>
            <person name="Runge F."/>
            <person name="Thines M."/>
        </authorList>
    </citation>
    <scope>NUCLEOTIDE SEQUENCE</scope>
    <source>
        <strain evidence="5">4</strain>
    </source>
</reference>
<feature type="domain" description="Zn(2)-C6 fungal-type" evidence="4">
    <location>
        <begin position="16"/>
        <end position="46"/>
    </location>
</feature>
<organism evidence="5">
    <name type="scientific">Melanopsichium pennsylvanicum 4</name>
    <dbReference type="NCBI Taxonomy" id="1398559"/>
    <lineage>
        <taxon>Eukaryota</taxon>
        <taxon>Fungi</taxon>
        <taxon>Dikarya</taxon>
        <taxon>Basidiomycota</taxon>
        <taxon>Ustilaginomycotina</taxon>
        <taxon>Ustilaginomycetes</taxon>
        <taxon>Ustilaginales</taxon>
        <taxon>Ustilaginaceae</taxon>
        <taxon>Melanopsichium</taxon>
    </lineage>
</organism>
<feature type="compositionally biased region" description="Low complexity" evidence="3">
    <location>
        <begin position="357"/>
        <end position="375"/>
    </location>
</feature>
<dbReference type="PANTHER" id="PTHR37534:SF46">
    <property type="entry name" value="ZN(II)2CYS6 TRANSCRIPTION FACTOR (EUROFUNG)"/>
    <property type="match status" value="1"/>
</dbReference>
<comment type="subcellular location">
    <subcellularLocation>
        <location evidence="1">Nucleus</location>
    </subcellularLocation>
</comment>
<keyword evidence="2" id="KW-0539">Nucleus</keyword>
<feature type="compositionally biased region" description="Low complexity" evidence="3">
    <location>
        <begin position="141"/>
        <end position="151"/>
    </location>
</feature>
<dbReference type="SMART" id="SM00066">
    <property type="entry name" value="GAL4"/>
    <property type="match status" value="1"/>
</dbReference>
<proteinExistence type="predicted"/>
<feature type="compositionally biased region" description="Low complexity" evidence="3">
    <location>
        <begin position="159"/>
        <end position="168"/>
    </location>
</feature>
<feature type="compositionally biased region" description="Basic residues" evidence="3">
    <location>
        <begin position="103"/>
        <end position="117"/>
    </location>
</feature>
<feature type="compositionally biased region" description="Pro residues" evidence="3">
    <location>
        <begin position="270"/>
        <end position="281"/>
    </location>
</feature>
<feature type="compositionally biased region" description="Polar residues" evidence="3">
    <location>
        <begin position="297"/>
        <end position="321"/>
    </location>
</feature>
<dbReference type="InterPro" id="IPR021858">
    <property type="entry name" value="Fun_TF"/>
</dbReference>
<dbReference type="GO" id="GO:0008270">
    <property type="term" value="F:zinc ion binding"/>
    <property type="evidence" value="ECO:0007669"/>
    <property type="project" value="InterPro"/>
</dbReference>
<feature type="region of interest" description="Disordered" evidence="3">
    <location>
        <begin position="46"/>
        <end position="186"/>
    </location>
</feature>
<feature type="compositionally biased region" description="Low complexity" evidence="3">
    <location>
        <begin position="50"/>
        <end position="60"/>
    </location>
</feature>
<name>A0A077QSY8_9BASI</name>
<sequence>MTTSARRQLFRRSKAGCWNCRSKKKKCDELRPHCSRCIRAGESCRYPDASSESLNDSSSSVAGNDHASPGMSSSASFPNSLPMHITPMMSRSSSNSGYGSSHVSHHGQHHPYHHHHYASSPDGLQHRDYHPHRSHSAQRLSPPASSASHHAFYPGPHTSSQAQLAQQQFPPPTMSASAAEDWGHTSQQHVYKRARYDEFSSSSSCASSNPALADARARQPYHAHHRIPSNQSTTSSKGKNRETLVPISPHQAHSVPMAASASLPRFNTVSPPPPPPPPPPQQQQRPMVSPSMASGPVDTSPSNHQSPVFSSSRKQVETTPESGAAASPTHSSACLSGHPTAHDSASLASHAVTGYDSRPASARSPSPRPSSSSSQPRHKLVFDYVSTEPNPEDLMTDLHSMSICIVTQHTKGAQAYFLLLQAIARMNQGQAMAHALAAMIATQQANLASRKNITNEDGSRTSAQTKAANMSNPALDNDPTQLLELANRHHLAAVKALQTQQQPSRRRRFSVIETNNSSSLADKLPAGSNAATMMLLILACSSVGKSLMLPSYFNQCEQFLADAVQHISSKRLFPSVTGEAMIGTPEDPPIESPDNLTNYGGLLFLGMVVGLYECYLSQYIAVTDWDYNPARLRRLLPFNWSDSDAAVFDQVRGCVAETTYSVSMLTLELVIETMDTMRKFKRAEALAYGGKKSSRSEADDGTAALDSLALREELSLLIRDLENGSFWKGSIRILSEVEESLVSESLAGKAPRQGAPIDDNGGAGQNMPPPTLPANDTSNTAITQAFKSGCLFLTSSEGPTQVNRLRLANHLYRNALLVDLYVTVFNRSPNSLVVRELVSRSMTLLGAVPEKSEQGLMWPAIVLGSYAQDEKERGMVRDFVTRNQWKGTTGPANAADILDRVWSDDDPSMNQTWRESVTYFGSPYIS</sequence>
<dbReference type="InterPro" id="IPR036864">
    <property type="entry name" value="Zn2-C6_fun-type_DNA-bd_sf"/>
</dbReference>
<evidence type="ECO:0000259" key="4">
    <source>
        <dbReference type="PROSITE" id="PS50048"/>
    </source>
</evidence>
<dbReference type="Pfam" id="PF11951">
    <property type="entry name" value="Fungal_trans_2"/>
    <property type="match status" value="1"/>
</dbReference>
<evidence type="ECO:0000256" key="1">
    <source>
        <dbReference type="ARBA" id="ARBA00004123"/>
    </source>
</evidence>
<dbReference type="GO" id="GO:0000981">
    <property type="term" value="F:DNA-binding transcription factor activity, RNA polymerase II-specific"/>
    <property type="evidence" value="ECO:0007669"/>
    <property type="project" value="InterPro"/>
</dbReference>
<dbReference type="EMBL" id="HG529551">
    <property type="protein sequence ID" value="CDI52850.1"/>
    <property type="molecule type" value="Genomic_DNA"/>
</dbReference>
<protein>
    <submittedName>
        <fullName evidence="5">Ume6 transcription factor</fullName>
    </submittedName>
</protein>
<evidence type="ECO:0000313" key="5">
    <source>
        <dbReference type="EMBL" id="CDI52850.1"/>
    </source>
</evidence>
<feature type="region of interest" description="Disordered" evidence="3">
    <location>
        <begin position="745"/>
        <end position="778"/>
    </location>
</feature>
<feature type="region of interest" description="Disordered" evidence="3">
    <location>
        <begin position="201"/>
        <end position="241"/>
    </location>
</feature>
<dbReference type="Gene3D" id="4.10.240.10">
    <property type="entry name" value="Zn(2)-C6 fungal-type DNA-binding domain"/>
    <property type="match status" value="1"/>
</dbReference>
<dbReference type="Pfam" id="PF00172">
    <property type="entry name" value="Zn_clus"/>
    <property type="match status" value="1"/>
</dbReference>
<feature type="compositionally biased region" description="Polar residues" evidence="3">
    <location>
        <begin position="70"/>
        <end position="79"/>
    </location>
</feature>
<dbReference type="PROSITE" id="PS50048">
    <property type="entry name" value="ZN2_CY6_FUNGAL_2"/>
    <property type="match status" value="1"/>
</dbReference>
<feature type="compositionally biased region" description="Polar residues" evidence="3">
    <location>
        <begin position="228"/>
        <end position="237"/>
    </location>
</feature>
<dbReference type="PANTHER" id="PTHR37534">
    <property type="entry name" value="TRANSCRIPTIONAL ACTIVATOR PROTEIN UGA3"/>
    <property type="match status" value="1"/>
</dbReference>
<dbReference type="SUPFAM" id="SSF57701">
    <property type="entry name" value="Zn2/Cys6 DNA-binding domain"/>
    <property type="match status" value="1"/>
</dbReference>